<evidence type="ECO:0000256" key="1">
    <source>
        <dbReference type="SAM" id="MobiDB-lite"/>
    </source>
</evidence>
<keyword evidence="4" id="KW-1185">Reference proteome</keyword>
<evidence type="ECO:0000259" key="2">
    <source>
        <dbReference type="Pfam" id="PF19501"/>
    </source>
</evidence>
<evidence type="ECO:0000313" key="4">
    <source>
        <dbReference type="Proteomes" id="UP000690515"/>
    </source>
</evidence>
<organism evidence="3 4">
    <name type="scientific">Zooshikella harenae</name>
    <dbReference type="NCBI Taxonomy" id="2827238"/>
    <lineage>
        <taxon>Bacteria</taxon>
        <taxon>Pseudomonadati</taxon>
        <taxon>Pseudomonadota</taxon>
        <taxon>Gammaproteobacteria</taxon>
        <taxon>Oceanospirillales</taxon>
        <taxon>Zooshikellaceae</taxon>
        <taxon>Zooshikella</taxon>
    </lineage>
</organism>
<dbReference type="SUPFAM" id="SSF50965">
    <property type="entry name" value="Galactose oxidase, central domain"/>
    <property type="match status" value="1"/>
</dbReference>
<evidence type="ECO:0000313" key="3">
    <source>
        <dbReference type="EMBL" id="MBU2711405.1"/>
    </source>
</evidence>
<dbReference type="Pfam" id="PF19501">
    <property type="entry name" value="PcRGLX_1st"/>
    <property type="match status" value="1"/>
</dbReference>
<name>A0ABS5ZDR3_9GAMM</name>
<reference evidence="3 4" key="1">
    <citation type="submission" date="2021-04" db="EMBL/GenBank/DDBJ databases">
        <authorList>
            <person name="Pira H."/>
            <person name="Risdian C."/>
            <person name="Wink J."/>
        </authorList>
    </citation>
    <scope>NUCLEOTIDE SEQUENCE [LARGE SCALE GENOMIC DNA]</scope>
    <source>
        <strain evidence="3 4">WH53</strain>
    </source>
</reference>
<protein>
    <recommendedName>
        <fullName evidence="2">PcRGLX/YetA-like N-terminal RIFT barrel domain-containing protein</fullName>
    </recommendedName>
</protein>
<sequence length="1269" mass="140595">MRYFSYNVLIACIVGASASTQVIPKLASTTKSTLPGTFFFSQAKADTTLSNSQYVTDVALVHDKTTTAAEDYVTFGHVFKEGDVPQGKTVLLVDSAGKSIATQVDKKATYQDGSLKHAIISAKVKIPSAKQQTLRLYTIDETESTTGLNRTQLAALDLDFTLQLTIGGKAYTSKLSDVIESGELKRQWLEGGIANEFIFTAPLKAGGAEHPLLHARFYVRTYGKREKVRVSVVVENSYSYATNPGNVTYDVELIANKQSVYKKSNVTHYHHARWKKDIFLQGKALTHVIFNRNYLMNSKVFPLYQPDLNVAGGLITNLYSDYQAKNDLMKVGTVEPIMPMAGGRYDIGPMPAWSTAYLLSQDKRLKTVTEGNASLAGSWSVHYRDKKTGYMLRIDDWPYAGLWGNDFDHHNPKTDRSEAFPACKQCPSPYKPDSAHQPSLAYLPYVVTGDYYLLEELQFWANYNLINMHPYYRRKEEGILRRGQVRGEAWSLRALGEAAFITPDNHPMKYYFIKLINNNVDYLYNLYVARNEADRDSEDVKKRLGYDPGVMIDRFGVRTGEYAVVYKSGTALSPWMDDFHAWSIGFLKDLGFTKAGEVMDKRAKFSVSRMIDPGYCWIFASLQQGIRVVEPNNKAKVLDSFAQAFNRTTSISLNSAPCNSQRIIPLAESFSASEDQIPLELNPKQMLGYAASPEGFPANMQIALAAATDSNYPNASQAWSKFEQRSYKPDYSIEPQFAVVPRSIFAPASDKQIALEGEYGVGTKGNEVIATNQPGPLTGTLPPRYPEPPEPPTVPNTPSDPGDTPSDPGSPNDPGTPTDPSTPSDPGTPSDPSTPTTPTDPNTPDTGDSGTDDGGVIIVDNGSPEEPQTPGSGSEPSTPSDPTDDTPETPTTHKSLEAFVEELKPGQWLEAKGSNTLSDTFPAYHEAWGSLGPAGVLDAWSGGAVGDNKLIVWGGGKTDYGGNEVYQMDFETLNWTRLTEPSEYYLDNYGGCTTAEGQPAIACITKDGTPTSAHSYDGVEYLPNVQRFWMGNGTRYGAGYTTEKNYWFDSDNPKWEQKSSLTIKGEFSSAFDPSTGYLLVANGYKLIAYDPKTDEVKHQSPIGPNYGGASPGVYDPKRKLFIQLLNHSLAIYDLSEVDWQDPKASIPEMMIQPIKLKGKQSAYFNNGQGMLSYEAPTLRHYGIDYDSKRDVFVLWDGHYNVLILDPSDWSIKELQPQVESRAPSALASWGGRRDRGIYGRWRYLPDYDCFLGFNKEDEGVWLFRLPDTF</sequence>
<dbReference type="RefSeq" id="WP_215819566.1">
    <property type="nucleotide sequence ID" value="NZ_JAGSOY010000019.1"/>
</dbReference>
<feature type="region of interest" description="Disordered" evidence="1">
    <location>
        <begin position="765"/>
        <end position="891"/>
    </location>
</feature>
<feature type="compositionally biased region" description="Low complexity" evidence="1">
    <location>
        <begin position="796"/>
        <end position="849"/>
    </location>
</feature>
<dbReference type="InterPro" id="IPR011043">
    <property type="entry name" value="Gal_Oxase/kelch_b-propeller"/>
</dbReference>
<dbReference type="Proteomes" id="UP000690515">
    <property type="component" value="Unassembled WGS sequence"/>
</dbReference>
<accession>A0ABS5ZDR3</accession>
<dbReference type="EMBL" id="JAGSOY010000019">
    <property type="protein sequence ID" value="MBU2711405.1"/>
    <property type="molecule type" value="Genomic_DNA"/>
</dbReference>
<dbReference type="InterPro" id="IPR048329">
    <property type="entry name" value="PcRGLX_1st"/>
</dbReference>
<proteinExistence type="predicted"/>
<feature type="compositionally biased region" description="Pro residues" evidence="1">
    <location>
        <begin position="783"/>
        <end position="795"/>
    </location>
</feature>
<comment type="caution">
    <text evidence="3">The sequence shown here is derived from an EMBL/GenBank/DDBJ whole genome shotgun (WGS) entry which is preliminary data.</text>
</comment>
<feature type="domain" description="PcRGLX/YetA-like N-terminal RIFT barrel" evidence="2">
    <location>
        <begin position="67"/>
        <end position="134"/>
    </location>
</feature>
<dbReference type="InterPro" id="IPR015915">
    <property type="entry name" value="Kelch-typ_b-propeller"/>
</dbReference>
<dbReference type="Gene3D" id="2.120.10.80">
    <property type="entry name" value="Kelch-type beta propeller"/>
    <property type="match status" value="1"/>
</dbReference>
<gene>
    <name evidence="3" type="ORF">KCG35_10075</name>
</gene>
<dbReference type="PANTHER" id="PTHR10068:SF14">
    <property type="entry name" value="CELL WALL ADHESIN EAP1"/>
    <property type="match status" value="1"/>
</dbReference>
<feature type="compositionally biased region" description="Low complexity" evidence="1">
    <location>
        <begin position="862"/>
        <end position="881"/>
    </location>
</feature>
<dbReference type="PANTHER" id="PTHR10068">
    <property type="entry name" value="BONE MARROW PROTEOGLYCAN"/>
    <property type="match status" value="1"/>
</dbReference>